<keyword evidence="7" id="KW-1185">Reference proteome</keyword>
<organism evidence="7 8">
    <name type="scientific">Romanomermis culicivorax</name>
    <name type="common">Nematode worm</name>
    <dbReference type="NCBI Taxonomy" id="13658"/>
    <lineage>
        <taxon>Eukaryota</taxon>
        <taxon>Metazoa</taxon>
        <taxon>Ecdysozoa</taxon>
        <taxon>Nematoda</taxon>
        <taxon>Enoplea</taxon>
        <taxon>Dorylaimia</taxon>
        <taxon>Mermithida</taxon>
        <taxon>Mermithoidea</taxon>
        <taxon>Mermithidae</taxon>
        <taxon>Romanomermis</taxon>
    </lineage>
</organism>
<evidence type="ECO:0000256" key="3">
    <source>
        <dbReference type="ARBA" id="ARBA00023136"/>
    </source>
</evidence>
<dbReference type="AlphaFoldDB" id="A0A915HSK3"/>
<reference evidence="8" key="1">
    <citation type="submission" date="2022-11" db="UniProtKB">
        <authorList>
            <consortium name="WormBaseParasite"/>
        </authorList>
    </citation>
    <scope>IDENTIFICATION</scope>
</reference>
<feature type="region of interest" description="Disordered" evidence="4">
    <location>
        <begin position="415"/>
        <end position="484"/>
    </location>
</feature>
<evidence type="ECO:0000259" key="5">
    <source>
        <dbReference type="Pfam" id="PF23629"/>
    </source>
</evidence>
<feature type="compositionally biased region" description="Low complexity" evidence="4">
    <location>
        <begin position="458"/>
        <end position="478"/>
    </location>
</feature>
<feature type="domain" description="MAP kinase-activating death" evidence="6">
    <location>
        <begin position="756"/>
        <end position="845"/>
    </location>
</feature>
<evidence type="ECO:0000313" key="8">
    <source>
        <dbReference type="WBParaSite" id="nRc.2.0.1.t04390-RA"/>
    </source>
</evidence>
<dbReference type="GO" id="GO:0032483">
    <property type="term" value="P:regulation of Rab protein signal transduction"/>
    <property type="evidence" value="ECO:0007669"/>
    <property type="project" value="TreeGrafter"/>
</dbReference>
<feature type="compositionally biased region" description="Polar residues" evidence="4">
    <location>
        <begin position="498"/>
        <end position="513"/>
    </location>
</feature>
<feature type="compositionally biased region" description="Low complexity" evidence="4">
    <location>
        <begin position="129"/>
        <end position="139"/>
    </location>
</feature>
<evidence type="ECO:0000256" key="1">
    <source>
        <dbReference type="ARBA" id="ARBA00004370"/>
    </source>
</evidence>
<dbReference type="GO" id="GO:0005829">
    <property type="term" value="C:cytosol"/>
    <property type="evidence" value="ECO:0007669"/>
    <property type="project" value="TreeGrafter"/>
</dbReference>
<feature type="region of interest" description="Disordered" evidence="4">
    <location>
        <begin position="117"/>
        <end position="147"/>
    </location>
</feature>
<dbReference type="InterPro" id="IPR056574">
    <property type="entry name" value="Death_MADD"/>
</dbReference>
<name>A0A915HSK3_ROMCU</name>
<evidence type="ECO:0000259" key="6">
    <source>
        <dbReference type="Pfam" id="PF25328"/>
    </source>
</evidence>
<feature type="region of interest" description="Disordered" evidence="4">
    <location>
        <begin position="50"/>
        <end position="79"/>
    </location>
</feature>
<feature type="region of interest" description="Disordered" evidence="4">
    <location>
        <begin position="498"/>
        <end position="522"/>
    </location>
</feature>
<evidence type="ECO:0000256" key="2">
    <source>
        <dbReference type="ARBA" id="ARBA00022658"/>
    </source>
</evidence>
<feature type="compositionally biased region" description="Low complexity" evidence="4">
    <location>
        <begin position="424"/>
        <end position="435"/>
    </location>
</feature>
<evidence type="ECO:0000256" key="4">
    <source>
        <dbReference type="SAM" id="MobiDB-lite"/>
    </source>
</evidence>
<dbReference type="GO" id="GO:0016020">
    <property type="term" value="C:membrane"/>
    <property type="evidence" value="ECO:0007669"/>
    <property type="project" value="UniProtKB-SubCell"/>
</dbReference>
<dbReference type="PANTHER" id="PTHR13008">
    <property type="entry name" value="MAP-KINASE ACTIVATING DEATH DOMAIN PROTEIN MADD /DENN/AEX-3 C.ELEGANS"/>
    <property type="match status" value="1"/>
</dbReference>
<dbReference type="Proteomes" id="UP000887565">
    <property type="component" value="Unplaced"/>
</dbReference>
<dbReference type="WBParaSite" id="nRc.2.0.1.t04390-RA">
    <property type="protein sequence ID" value="nRc.2.0.1.t04390-RA"/>
    <property type="gene ID" value="nRc.2.0.1.g04390"/>
</dbReference>
<dbReference type="Pfam" id="PF23629">
    <property type="entry name" value="Death_MADD"/>
    <property type="match status" value="1"/>
</dbReference>
<dbReference type="OMA" id="FYLPMEL"/>
<dbReference type="PANTHER" id="PTHR13008:SF7">
    <property type="entry name" value="MAP KINASE-ACTIVATING DEATH DOMAIN PROTEIN"/>
    <property type="match status" value="1"/>
</dbReference>
<accession>A0A915HSK3</accession>
<dbReference type="InterPro" id="IPR057469">
    <property type="entry name" value="PH_MADD"/>
</dbReference>
<dbReference type="InterPro" id="IPR039980">
    <property type="entry name" value="MADD"/>
</dbReference>
<dbReference type="GO" id="GO:0042981">
    <property type="term" value="P:regulation of apoptotic process"/>
    <property type="evidence" value="ECO:0007669"/>
    <property type="project" value="TreeGrafter"/>
</dbReference>
<proteinExistence type="predicted"/>
<dbReference type="GO" id="GO:0005085">
    <property type="term" value="F:guanyl-nucleotide exchange factor activity"/>
    <property type="evidence" value="ECO:0007669"/>
    <property type="project" value="UniProtKB-KW"/>
</dbReference>
<protein>
    <submittedName>
        <fullName evidence="8">Uncharacterized protein</fullName>
    </submittedName>
</protein>
<keyword evidence="2" id="KW-0344">Guanine-nucleotide releasing factor</keyword>
<sequence length="874" mass="96692">MNSSLESIADLVFESPAQDFDPLADFSTRADPLGHVDDVYQAPLRLELPGSDSMNSISESSPSSVLSSPSSLSTSNLDSENDLPRLVANLALKSDVNGGFHFEFDKPLTFPGSSLYDRSGASTPDRAKSAAASNISKKAPPSPLPRIVTPFSSCNTLCGSSSDSTPTQKTPTQKFGFKDKNTTLTTLHSCISHDYHASIATVGEQKAESILGPAGAQFISALSNQINGYAGRTQDVFNEFMNKTAPAAQKLRQKTMNPFPMSRKSMVEKSSLVKHGSSLAPPYKRQNYAKESQEKTVQQTKNQLSVKEICDSILSGGGVGVFTQPKLKRLMEDENLRALACCRLNLGLERKHTSEDEYIEDCLSSRNVCRGTVKVLQACAQGIENSYASATASGLASILHALEIAHTHYWLKEIEPQSDGGGSSASSAIHSASQQFVTIPPRPPPPSQEPFVDQTNNRPVMSKNSSSSSLAGQSSCSTTLDECPAHGSGRNSSIFESLVESQSNKKGSTSSTEQRPRNVDKGNREFVKMRSHLWCNVQFWEDVFFDAVAQERDILVNEQEPQEMLERYNGLSEADRKRLELDEDRLLATLLHNMTALMLMCNCPKQSIQQKIRRLLGKSHVGLIHSQHINNLLDTLPHLMGNDIRLKPLASRIANKQSFTVHKGSDSSGDMMFMDVCDDAIVLRRVSGLITERLWFEQLVNMTYSPKTRVLCLWRQTEGKVHLDRFYSKKCRDLYNCIKGAMERAASRGKIALPSKELGGEFPVQDIETNQGGLLQVRIDGVALTFADKKWLIELSHIKKCNTYGGNVFVLEEYDRKKRQLIQRKYVSQMADQICYAILCVFSYVAAQQQNRLTQQQQHASSVGGQLQQQQHTK</sequence>
<feature type="domain" description="MAP kinase-activating death" evidence="5">
    <location>
        <begin position="558"/>
        <end position="631"/>
    </location>
</feature>
<feature type="compositionally biased region" description="Low complexity" evidence="4">
    <location>
        <begin position="51"/>
        <end position="78"/>
    </location>
</feature>
<keyword evidence="3" id="KW-0472">Membrane</keyword>
<comment type="subcellular location">
    <subcellularLocation>
        <location evidence="1">Membrane</location>
    </subcellularLocation>
</comment>
<dbReference type="Pfam" id="PF25328">
    <property type="entry name" value="PH_MADD"/>
    <property type="match status" value="1"/>
</dbReference>
<evidence type="ECO:0000313" key="7">
    <source>
        <dbReference type="Proteomes" id="UP000887565"/>
    </source>
</evidence>